<feature type="region of interest" description="Disordered" evidence="1">
    <location>
        <begin position="144"/>
        <end position="171"/>
    </location>
</feature>
<dbReference type="Proteomes" id="UP000192911">
    <property type="component" value="Unassembled WGS sequence"/>
</dbReference>
<proteinExistence type="predicted"/>
<name>A0A1X7GNZ5_TRICW</name>
<evidence type="ECO:0000313" key="2">
    <source>
        <dbReference type="EMBL" id="SMF72623.1"/>
    </source>
</evidence>
<keyword evidence="3" id="KW-1185">Reference proteome</keyword>
<sequence>MDGRFDVLSMAVCDRGAPMARSPRERHCIWASCAHARAARAGTMQWLRWSSVSVRIRRPRWLAGRGRARNRSARMRFCGRKQPSGLLDRCFHVRKHFMFGIDWPIVSVLSPAFSHPVRAANDLIFPSWSSSIIRKRNRLRASSFFSNGRTGRKANTPASENRTNLNPLAFGDRNRSWSRNCASGRASKARFNQ</sequence>
<dbReference type="AlphaFoldDB" id="A0A1X7GNZ5"/>
<accession>A0A1X7GNZ5</accession>
<dbReference type="EMBL" id="FXAH01000017">
    <property type="protein sequence ID" value="SMF72623.1"/>
    <property type="molecule type" value="Genomic_DNA"/>
</dbReference>
<gene>
    <name evidence="2" type="ORF">SAMN06295900_11731</name>
</gene>
<evidence type="ECO:0000313" key="3">
    <source>
        <dbReference type="Proteomes" id="UP000192911"/>
    </source>
</evidence>
<reference evidence="3" key="1">
    <citation type="submission" date="2017-04" db="EMBL/GenBank/DDBJ databases">
        <authorList>
            <person name="Varghese N."/>
            <person name="Submissions S."/>
        </authorList>
    </citation>
    <scope>NUCLEOTIDE SEQUENCE [LARGE SCALE GENOMIC DNA]</scope>
    <source>
        <strain evidence="3">Ballard 720</strain>
    </source>
</reference>
<organism evidence="2 3">
    <name type="scientific">Trinickia caryophylli</name>
    <name type="common">Paraburkholderia caryophylli</name>
    <dbReference type="NCBI Taxonomy" id="28094"/>
    <lineage>
        <taxon>Bacteria</taxon>
        <taxon>Pseudomonadati</taxon>
        <taxon>Pseudomonadota</taxon>
        <taxon>Betaproteobacteria</taxon>
        <taxon>Burkholderiales</taxon>
        <taxon>Burkholderiaceae</taxon>
        <taxon>Trinickia</taxon>
    </lineage>
</organism>
<evidence type="ECO:0000256" key="1">
    <source>
        <dbReference type="SAM" id="MobiDB-lite"/>
    </source>
</evidence>
<dbReference type="STRING" id="28094.SAMN06295900_11731"/>
<feature type="compositionally biased region" description="Polar residues" evidence="1">
    <location>
        <begin position="156"/>
        <end position="166"/>
    </location>
</feature>
<protein>
    <submittedName>
        <fullName evidence="2">Uncharacterized protein</fullName>
    </submittedName>
</protein>